<gene>
    <name evidence="4" type="primary">spoIIGA</name>
    <name evidence="4" type="ORF">HXA33_05295</name>
</gene>
<dbReference type="GO" id="GO:0030435">
    <property type="term" value="P:sporulation resulting in formation of a cellular spore"/>
    <property type="evidence" value="ECO:0007669"/>
    <property type="project" value="UniProtKB-KW"/>
</dbReference>
<keyword evidence="1" id="KW-1003">Cell membrane</keyword>
<keyword evidence="1" id="KW-0645">Protease</keyword>
<dbReference type="GO" id="GO:0030436">
    <property type="term" value="P:asexual sporulation"/>
    <property type="evidence" value="ECO:0007669"/>
    <property type="project" value="InterPro"/>
</dbReference>
<feature type="transmembrane region" description="Helical" evidence="3">
    <location>
        <begin position="90"/>
        <end position="109"/>
    </location>
</feature>
<feature type="transmembrane region" description="Helical" evidence="3">
    <location>
        <begin position="61"/>
        <end position="78"/>
    </location>
</feature>
<keyword evidence="1 3" id="KW-0472">Membrane</keyword>
<feature type="transmembrane region" description="Helical" evidence="3">
    <location>
        <begin position="6"/>
        <end position="27"/>
    </location>
</feature>
<dbReference type="GO" id="GO:0004190">
    <property type="term" value="F:aspartic-type endopeptidase activity"/>
    <property type="evidence" value="ECO:0007669"/>
    <property type="project" value="UniProtKB-KW"/>
</dbReference>
<feature type="transmembrane region" description="Helical" evidence="3">
    <location>
        <begin position="36"/>
        <end position="55"/>
    </location>
</feature>
<comment type="caution">
    <text evidence="4">The sequence shown here is derived from an EMBL/GenBank/DDBJ whole genome shotgun (WGS) entry which is preliminary data.</text>
</comment>
<dbReference type="Proteomes" id="UP001057753">
    <property type="component" value="Unassembled WGS sequence"/>
</dbReference>
<accession>A0A9Q4B0A1</accession>
<keyword evidence="1" id="KW-0378">Hydrolase</keyword>
<evidence type="ECO:0000256" key="3">
    <source>
        <dbReference type="SAM" id="Phobius"/>
    </source>
</evidence>
<dbReference type="EMBL" id="JABXYM010000001">
    <property type="protein sequence ID" value="MCR6095954.1"/>
    <property type="molecule type" value="Genomic_DNA"/>
</dbReference>
<dbReference type="Pfam" id="PF03419">
    <property type="entry name" value="Peptidase_U4"/>
    <property type="match status" value="1"/>
</dbReference>
<keyword evidence="5" id="KW-1185">Reference proteome</keyword>
<keyword evidence="1" id="KW-0749">Sporulation</keyword>
<feature type="transmembrane region" description="Helical" evidence="3">
    <location>
        <begin position="129"/>
        <end position="146"/>
    </location>
</feature>
<dbReference type="RefSeq" id="WP_257820695.1">
    <property type="nucleotide sequence ID" value="NZ_JABXYM010000001.1"/>
</dbReference>
<dbReference type="GO" id="GO:0006508">
    <property type="term" value="P:proteolysis"/>
    <property type="evidence" value="ECO:0007669"/>
    <property type="project" value="UniProtKB-KW"/>
</dbReference>
<reference evidence="4" key="1">
    <citation type="submission" date="2020-06" db="EMBL/GenBank/DDBJ databases">
        <title>Insight into the genomes of haloalkaliphilic bacilli from Kenyan soda lakes.</title>
        <authorList>
            <person name="Mwirichia R."/>
            <person name="Villamizar G.C."/>
            <person name="Poehlein A."/>
            <person name="Mugweru J."/>
            <person name="Kipnyargis A."/>
            <person name="Kiplimo D."/>
            <person name="Orwa P."/>
            <person name="Daniel R."/>
        </authorList>
    </citation>
    <scope>NUCLEOTIDE SEQUENCE</scope>
    <source>
        <strain evidence="4">B1096_S55</strain>
    </source>
</reference>
<evidence type="ECO:0000256" key="2">
    <source>
        <dbReference type="PIRSR" id="PIRSR018571-1"/>
    </source>
</evidence>
<dbReference type="InterPro" id="IPR005081">
    <property type="entry name" value="SpoIIGA"/>
</dbReference>
<keyword evidence="3" id="KW-0812">Transmembrane</keyword>
<dbReference type="PIRSF" id="PIRSF018571">
    <property type="entry name" value="SpoIIGA"/>
    <property type="match status" value="1"/>
</dbReference>
<protein>
    <recommendedName>
        <fullName evidence="1">Sporulation sigma-E factor-processing peptidase</fullName>
        <ecNumber evidence="1">3.4.23.-</ecNumber>
    </recommendedName>
    <alternativeName>
        <fullName evidence="1">Membrane-associated aspartic protease</fullName>
    </alternativeName>
    <alternativeName>
        <fullName evidence="1">Stage II sporulation protein GA</fullName>
    </alternativeName>
</protein>
<sequence length="303" mass="34502">MTLYFDIIWLLNFFIDLLLLILTATVLKKNVPKKRLVIGAFFASLYIWCLIVPALEILTHPILKGLYSVIIILITFRFNTLGSFIQTLLMFYFVNFAVGGAFIGIHYFLQVDPAFVGGSLGPGTKSFGSPIGWLFVLAGFPLVFYYSKQRFESIETVKIRYESTMDVHVELQGHHIQLRGFVDSGNQLTDPFSKRPVMIIDMTETADQFPKTLVNFSKRSPSDLTNVEEENIGNVSLLPFRTIGSHQQFLWTVKPDRVTVHENGRSFECPRTLLGLSHVPLGEKEEYNCLLHPAMMQQKMRAQ</sequence>
<comment type="subcellular location">
    <subcellularLocation>
        <location evidence="1">Cell membrane</location>
    </subcellularLocation>
</comment>
<evidence type="ECO:0000313" key="4">
    <source>
        <dbReference type="EMBL" id="MCR6095954.1"/>
    </source>
</evidence>
<evidence type="ECO:0000256" key="1">
    <source>
        <dbReference type="PIRNR" id="PIRNR018571"/>
    </source>
</evidence>
<organism evidence="4 5">
    <name type="scientific">Salipaludibacillus agaradhaerens</name>
    <name type="common">Bacillus agaradhaerens</name>
    <dbReference type="NCBI Taxonomy" id="76935"/>
    <lineage>
        <taxon>Bacteria</taxon>
        <taxon>Bacillati</taxon>
        <taxon>Bacillota</taxon>
        <taxon>Bacilli</taxon>
        <taxon>Bacillales</taxon>
        <taxon>Bacillaceae</taxon>
    </lineage>
</organism>
<comment type="similarity">
    <text evidence="1">Belongs to the peptidase U4 family.</text>
</comment>
<name>A0A9Q4B0A1_SALAG</name>
<dbReference type="GO" id="GO:0005886">
    <property type="term" value="C:plasma membrane"/>
    <property type="evidence" value="ECO:0007669"/>
    <property type="project" value="UniProtKB-SubCell"/>
</dbReference>
<dbReference type="EC" id="3.4.23.-" evidence="1"/>
<comment type="subunit">
    <text evidence="1">Self-associates. Interacts with SigE. Interacts with SpoIIR.</text>
</comment>
<proteinExistence type="inferred from homology"/>
<feature type="active site" evidence="2">
    <location>
        <position position="183"/>
    </location>
</feature>
<dbReference type="AlphaFoldDB" id="A0A9Q4B0A1"/>
<evidence type="ECO:0000313" key="5">
    <source>
        <dbReference type="Proteomes" id="UP001057753"/>
    </source>
</evidence>
<keyword evidence="1" id="KW-0064">Aspartyl protease</keyword>
<comment type="function">
    <text evidence="1">Probable aspartic protease that is responsible for the proteolytic cleavage of the RNA polymerase sigma E factor (SigE/spoIIGB) to yield the active peptide in the mother cell during sporulation. Responds to a signal from the forespore that is triggered by the extracellular signal protein SpoIIR.</text>
</comment>
<keyword evidence="3" id="KW-1133">Transmembrane helix</keyword>
<dbReference type="NCBIfam" id="TIGR02854">
    <property type="entry name" value="spore_II_GA"/>
    <property type="match status" value="1"/>
</dbReference>